<evidence type="ECO:0000313" key="3">
    <source>
        <dbReference type="EMBL" id="KAF7313373.1"/>
    </source>
</evidence>
<proteinExistence type="predicted"/>
<keyword evidence="4" id="KW-1185">Reference proteome</keyword>
<evidence type="ECO:0000256" key="2">
    <source>
        <dbReference type="SAM" id="SignalP"/>
    </source>
</evidence>
<feature type="compositionally biased region" description="Basic and acidic residues" evidence="1">
    <location>
        <begin position="540"/>
        <end position="549"/>
    </location>
</feature>
<keyword evidence="2" id="KW-0732">Signal</keyword>
<organism evidence="3 4">
    <name type="scientific">Mycena chlorophos</name>
    <name type="common">Agaric fungus</name>
    <name type="synonym">Agaricus chlorophos</name>
    <dbReference type="NCBI Taxonomy" id="658473"/>
    <lineage>
        <taxon>Eukaryota</taxon>
        <taxon>Fungi</taxon>
        <taxon>Dikarya</taxon>
        <taxon>Basidiomycota</taxon>
        <taxon>Agaricomycotina</taxon>
        <taxon>Agaricomycetes</taxon>
        <taxon>Agaricomycetidae</taxon>
        <taxon>Agaricales</taxon>
        <taxon>Marasmiineae</taxon>
        <taxon>Mycenaceae</taxon>
        <taxon>Mycena</taxon>
    </lineage>
</organism>
<feature type="chain" id="PRO_5034626577" evidence="2">
    <location>
        <begin position="24"/>
        <end position="549"/>
    </location>
</feature>
<reference evidence="3" key="1">
    <citation type="submission" date="2020-05" db="EMBL/GenBank/DDBJ databases">
        <title>Mycena genomes resolve the evolution of fungal bioluminescence.</title>
        <authorList>
            <person name="Tsai I.J."/>
        </authorList>
    </citation>
    <scope>NUCLEOTIDE SEQUENCE</scope>
    <source>
        <strain evidence="3">110903Hualien_Pintung</strain>
    </source>
</reference>
<accession>A0A8H6T948</accession>
<dbReference type="AlphaFoldDB" id="A0A8H6T948"/>
<sequence length="549" mass="60955">MNSSSRWTRLAVAALSVVNVAASFNSSECRVKVWVRAEDLTPGSTSNGDIRVKVFPAECGTQVASVSLRLQLDEFAEVKYLRPSTVLPEITKVQDDDATRPASVDAWESTRVTYNYTAYDAALSDPAYWVVKAEERRGWVTEMILFDNSSATLDFSRPQVIPFVVVSPLVNYPPAREEYPRPWAPVLDPGQSTRTALGYHYHAVVVFQDGRTQEVFVGHTNFRPVFTLPPLSSAPFIWDGTFVDPPPMDGGLPSRFVDRTEDCLPRDLRSLFTAHVELENGVFHTGQTLRGRVTVDATSGSTNMSTISVTLRAIMNDHWAQRQADTGDETKVPQFDGLGHVVVSTDSYQWIVNDETMCRTSINHRSRPSVRGAVSQRRPTFDFALDIHASFFPEFESHYWSSSAILEIQLNAAYSREAAQCMASPAAWDHVNAEEDIPDDDEDLAREEDLWDSNIAVGKRRERTLWTMPLFVQVPVVVLGAISSEAVPHYLTPNVTVASPGHITCLLAHTVPTPARATPRHRGTTAGLHSENAAGRMVGRSRDRVDARV</sequence>
<dbReference type="EMBL" id="JACAZE010000006">
    <property type="protein sequence ID" value="KAF7313373.1"/>
    <property type="molecule type" value="Genomic_DNA"/>
</dbReference>
<gene>
    <name evidence="3" type="ORF">HMN09_00493000</name>
</gene>
<evidence type="ECO:0000313" key="4">
    <source>
        <dbReference type="Proteomes" id="UP000613580"/>
    </source>
</evidence>
<feature type="signal peptide" evidence="2">
    <location>
        <begin position="1"/>
        <end position="23"/>
    </location>
</feature>
<comment type="caution">
    <text evidence="3">The sequence shown here is derived from an EMBL/GenBank/DDBJ whole genome shotgun (WGS) entry which is preliminary data.</text>
</comment>
<dbReference type="Proteomes" id="UP000613580">
    <property type="component" value="Unassembled WGS sequence"/>
</dbReference>
<name>A0A8H6T948_MYCCL</name>
<evidence type="ECO:0000256" key="1">
    <source>
        <dbReference type="SAM" id="MobiDB-lite"/>
    </source>
</evidence>
<dbReference type="OrthoDB" id="2590241at2759"/>
<feature type="region of interest" description="Disordered" evidence="1">
    <location>
        <begin position="514"/>
        <end position="549"/>
    </location>
</feature>
<protein>
    <submittedName>
        <fullName evidence="3">Uncharacterized protein</fullName>
    </submittedName>
</protein>